<reference evidence="3" key="1">
    <citation type="journal article" date="2019" name="Int. J. Syst. Evol. Microbiol.">
        <title>The Global Catalogue of Microorganisms (GCM) 10K type strain sequencing project: providing services to taxonomists for standard genome sequencing and annotation.</title>
        <authorList>
            <consortium name="The Broad Institute Genomics Platform"/>
            <consortium name="The Broad Institute Genome Sequencing Center for Infectious Disease"/>
            <person name="Wu L."/>
            <person name="Ma J."/>
        </authorList>
    </citation>
    <scope>NUCLEOTIDE SEQUENCE [LARGE SCALE GENOMIC DNA]</scope>
    <source>
        <strain evidence="3">KACC 14058</strain>
    </source>
</reference>
<protein>
    <submittedName>
        <fullName evidence="2">VWA domain-containing protein</fullName>
    </submittedName>
</protein>
<comment type="caution">
    <text evidence="2">The sequence shown here is derived from an EMBL/GenBank/DDBJ whole genome shotgun (WGS) entry which is preliminary data.</text>
</comment>
<dbReference type="PROSITE" id="PS50234">
    <property type="entry name" value="VWFA"/>
    <property type="match status" value="2"/>
</dbReference>
<gene>
    <name evidence="2" type="ORF">ACFOZ1_16215</name>
</gene>
<feature type="domain" description="VWFA" evidence="1">
    <location>
        <begin position="1"/>
        <end position="107"/>
    </location>
</feature>
<accession>A0ABV8VXS5</accession>
<evidence type="ECO:0000313" key="2">
    <source>
        <dbReference type="EMBL" id="MFC4389324.1"/>
    </source>
</evidence>
<keyword evidence="3" id="KW-1185">Reference proteome</keyword>
<evidence type="ECO:0000259" key="1">
    <source>
        <dbReference type="PROSITE" id="PS50234"/>
    </source>
</evidence>
<proteinExistence type="predicted"/>
<evidence type="ECO:0000313" key="3">
    <source>
        <dbReference type="Proteomes" id="UP001595880"/>
    </source>
</evidence>
<dbReference type="RefSeq" id="WP_390200960.1">
    <property type="nucleotide sequence ID" value="NZ_JBHSDV010000008.1"/>
</dbReference>
<dbReference type="Proteomes" id="UP001595880">
    <property type="component" value="Unassembled WGS sequence"/>
</dbReference>
<dbReference type="SUPFAM" id="SSF53300">
    <property type="entry name" value="vWA-like"/>
    <property type="match status" value="2"/>
</dbReference>
<sequence length="259" mass="28427">MVKKAIKSLQVGGKEMRTGTLKQILLITDGCSNQGEDPASIARIIAEQGITVNVIGILEETQTEESQGLNEVEEIASNGQGVSQIVYKQALSQTVQAVTKQAMNETLQGVVNKELQQILGNTRSMDELPPEQRGEVMEVVDELGETCDLEVLVLVDTSASMTNKLPTVQEALIDLSISMNARIGRSRFSIYQFPGRRKPIHQLVDWTSKLESISSIFAKISTGGVTPTGPALKEAMHQFGKKSLKRRLFHNEYTDVEEA</sequence>
<dbReference type="Pfam" id="PF00092">
    <property type="entry name" value="VWA"/>
    <property type="match status" value="2"/>
</dbReference>
<organism evidence="2 3">
    <name type="scientific">Gracilibacillus marinus</name>
    <dbReference type="NCBI Taxonomy" id="630535"/>
    <lineage>
        <taxon>Bacteria</taxon>
        <taxon>Bacillati</taxon>
        <taxon>Bacillota</taxon>
        <taxon>Bacilli</taxon>
        <taxon>Bacillales</taxon>
        <taxon>Bacillaceae</taxon>
        <taxon>Gracilibacillus</taxon>
    </lineage>
</organism>
<feature type="domain" description="VWFA" evidence="1">
    <location>
        <begin position="150"/>
        <end position="259"/>
    </location>
</feature>
<dbReference type="InterPro" id="IPR002035">
    <property type="entry name" value="VWF_A"/>
</dbReference>
<name>A0ABV8VXS5_9BACI</name>
<dbReference type="Gene3D" id="3.40.50.410">
    <property type="entry name" value="von Willebrand factor, type A domain"/>
    <property type="match status" value="1"/>
</dbReference>
<dbReference type="CDD" id="cd00198">
    <property type="entry name" value="vWFA"/>
    <property type="match status" value="1"/>
</dbReference>
<dbReference type="InterPro" id="IPR036465">
    <property type="entry name" value="vWFA_dom_sf"/>
</dbReference>
<dbReference type="EMBL" id="JBHSDV010000008">
    <property type="protein sequence ID" value="MFC4389324.1"/>
    <property type="molecule type" value="Genomic_DNA"/>
</dbReference>